<evidence type="ECO:0000259" key="2">
    <source>
        <dbReference type="Pfam" id="PF01370"/>
    </source>
</evidence>
<comment type="caution">
    <text evidence="3">The sequence shown here is derived from an EMBL/GenBank/DDBJ whole genome shotgun (WGS) entry which is preliminary data.</text>
</comment>
<dbReference type="Gene3D" id="3.40.50.720">
    <property type="entry name" value="NAD(P)-binding Rossmann-like Domain"/>
    <property type="match status" value="1"/>
</dbReference>
<dbReference type="Pfam" id="PF01370">
    <property type="entry name" value="Epimerase"/>
    <property type="match status" value="1"/>
</dbReference>
<dbReference type="InterPro" id="IPR036291">
    <property type="entry name" value="NAD(P)-bd_dom_sf"/>
</dbReference>
<keyword evidence="4" id="KW-1185">Reference proteome</keyword>
<feature type="domain" description="NAD-dependent epimerase/dehydratase" evidence="2">
    <location>
        <begin position="3"/>
        <end position="227"/>
    </location>
</feature>
<evidence type="ECO:0000313" key="3">
    <source>
        <dbReference type="EMBL" id="KJU82150.1"/>
    </source>
</evidence>
<dbReference type="PATRIC" id="fig|29290.4.peg.7479"/>
<name>A0A0F3GJP2_9BACT</name>
<proteinExistence type="inferred from homology"/>
<gene>
    <name evidence="3" type="ORF">MBAV_005655</name>
</gene>
<accession>A0A0F3GJP2</accession>
<sequence>MVVLITGINGFIGRHLSRILIERDYVVQGTMRSHVELISDVSKIHITEDIGPTVNWKPILKNIDVIIHLAAHVHVMKQTSNNTAYRHVNTLGTEHLARAAAAAGVKRMIYLSTIKVNGEETIHTPFVEDSPTSAEDPYALSKLEAERSLFQIASQTGLEVVILRPPLVYGAYVKGNFYKLLKLLHTGLVLPVASTKNKRSLVYVGNLVDAIINCIMHSTAANKIYLISDCEDLSTPELAIRLSAALGKPARVIAVPTALLHLLGTVTGRLNTIKRLINSLTVDCSKIRSELDWTPPFTVNQGLKDTADWFINDHNS</sequence>
<dbReference type="PANTHER" id="PTHR43000">
    <property type="entry name" value="DTDP-D-GLUCOSE 4,6-DEHYDRATASE-RELATED"/>
    <property type="match status" value="1"/>
</dbReference>
<reference evidence="3 4" key="1">
    <citation type="submission" date="2015-02" db="EMBL/GenBank/DDBJ databases">
        <title>Single-cell genomics of uncultivated deep-branching MTB reveals a conserved set of magnetosome genes.</title>
        <authorList>
            <person name="Kolinko S."/>
            <person name="Richter M."/>
            <person name="Glockner F.O."/>
            <person name="Brachmann A."/>
            <person name="Schuler D."/>
        </authorList>
    </citation>
    <scope>NUCLEOTIDE SEQUENCE [LARGE SCALE GENOMIC DNA]</scope>
    <source>
        <strain evidence="3">TM-1</strain>
    </source>
</reference>
<protein>
    <submittedName>
        <fullName evidence="3">UDP-glucose 4-epimerase</fullName>
    </submittedName>
</protein>
<comment type="similarity">
    <text evidence="1">Belongs to the NAD(P)-dependent epimerase/dehydratase family.</text>
</comment>
<dbReference type="AlphaFoldDB" id="A0A0F3GJP2"/>
<dbReference type="Proteomes" id="UP000033423">
    <property type="component" value="Unassembled WGS sequence"/>
</dbReference>
<organism evidence="3 4">
    <name type="scientific">Candidatus Magnetobacterium bavaricum</name>
    <dbReference type="NCBI Taxonomy" id="29290"/>
    <lineage>
        <taxon>Bacteria</taxon>
        <taxon>Pseudomonadati</taxon>
        <taxon>Nitrospirota</taxon>
        <taxon>Thermodesulfovibrionia</taxon>
        <taxon>Thermodesulfovibrionales</taxon>
        <taxon>Candidatus Magnetobacteriaceae</taxon>
        <taxon>Candidatus Magnetobacterium</taxon>
    </lineage>
</organism>
<dbReference type="EMBL" id="LACI01002411">
    <property type="protein sequence ID" value="KJU82150.1"/>
    <property type="molecule type" value="Genomic_DNA"/>
</dbReference>
<evidence type="ECO:0000313" key="4">
    <source>
        <dbReference type="Proteomes" id="UP000033423"/>
    </source>
</evidence>
<evidence type="ECO:0000256" key="1">
    <source>
        <dbReference type="ARBA" id="ARBA00007637"/>
    </source>
</evidence>
<dbReference type="InterPro" id="IPR001509">
    <property type="entry name" value="Epimerase_deHydtase"/>
</dbReference>
<dbReference type="SUPFAM" id="SSF51735">
    <property type="entry name" value="NAD(P)-binding Rossmann-fold domains"/>
    <property type="match status" value="1"/>
</dbReference>